<keyword evidence="1" id="KW-0597">Phosphoprotein</keyword>
<accession>A0A4Q0MHN3</accession>
<dbReference type="GO" id="GO:0000156">
    <property type="term" value="F:phosphorelay response regulator activity"/>
    <property type="evidence" value="ECO:0007669"/>
    <property type="project" value="TreeGrafter"/>
</dbReference>
<comment type="caution">
    <text evidence="3">The sequence shown here is derived from an EMBL/GenBank/DDBJ whole genome shotgun (WGS) entry which is preliminary data.</text>
</comment>
<dbReference type="InterPro" id="IPR051271">
    <property type="entry name" value="2C-system_Tx_regulators"/>
</dbReference>
<dbReference type="InterPro" id="IPR011006">
    <property type="entry name" value="CheY-like_superfamily"/>
</dbReference>
<feature type="modified residue" description="4-aspartylphosphate" evidence="1">
    <location>
        <position position="57"/>
    </location>
</feature>
<name>A0A4Q0MHN3_9SPHI</name>
<reference evidence="3 4" key="1">
    <citation type="submission" date="2018-12" db="EMBL/GenBank/DDBJ databases">
        <title>The Draft Genome Sequence of the Soil Bacterium Pedobacter tournemirensis R1.</title>
        <authorList>
            <person name="He J."/>
        </authorList>
    </citation>
    <scope>NUCLEOTIDE SEQUENCE [LARGE SCALE GENOMIC DNA]</scope>
    <source>
        <strain evidence="3 4">R1</strain>
    </source>
</reference>
<evidence type="ECO:0000313" key="4">
    <source>
        <dbReference type="Proteomes" id="UP000290848"/>
    </source>
</evidence>
<dbReference type="RefSeq" id="WP_128767723.1">
    <property type="nucleotide sequence ID" value="NZ_RXOC01000001.1"/>
</dbReference>
<dbReference type="AlphaFoldDB" id="A0A4Q0MHN3"/>
<dbReference type="SMART" id="SM00448">
    <property type="entry name" value="REC"/>
    <property type="match status" value="1"/>
</dbReference>
<dbReference type="PANTHER" id="PTHR45526">
    <property type="entry name" value="TRANSCRIPTIONAL REGULATORY PROTEIN DPIA"/>
    <property type="match status" value="1"/>
</dbReference>
<organism evidence="3 4">
    <name type="scientific">Arcticibacter tournemirensis</name>
    <dbReference type="NCBI Taxonomy" id="699437"/>
    <lineage>
        <taxon>Bacteria</taxon>
        <taxon>Pseudomonadati</taxon>
        <taxon>Bacteroidota</taxon>
        <taxon>Sphingobacteriia</taxon>
        <taxon>Sphingobacteriales</taxon>
        <taxon>Sphingobacteriaceae</taxon>
        <taxon>Arcticibacter</taxon>
    </lineage>
</organism>
<dbReference type="SUPFAM" id="SSF52172">
    <property type="entry name" value="CheY-like"/>
    <property type="match status" value="1"/>
</dbReference>
<evidence type="ECO:0000259" key="2">
    <source>
        <dbReference type="PROSITE" id="PS50110"/>
    </source>
</evidence>
<dbReference type="Gene3D" id="3.40.50.2300">
    <property type="match status" value="1"/>
</dbReference>
<dbReference type="Pfam" id="PF00072">
    <property type="entry name" value="Response_reg"/>
    <property type="match status" value="1"/>
</dbReference>
<evidence type="ECO:0000313" key="3">
    <source>
        <dbReference type="EMBL" id="RXF72539.1"/>
    </source>
</evidence>
<gene>
    <name evidence="3" type="ORF">EKH83_02115</name>
</gene>
<dbReference type="Proteomes" id="UP000290848">
    <property type="component" value="Unassembled WGS sequence"/>
</dbReference>
<evidence type="ECO:0000256" key="1">
    <source>
        <dbReference type="PROSITE-ProRule" id="PRU00169"/>
    </source>
</evidence>
<proteinExistence type="predicted"/>
<dbReference type="PANTHER" id="PTHR45526:SF1">
    <property type="entry name" value="TRANSCRIPTIONAL REGULATORY PROTEIN DCUR-RELATED"/>
    <property type="match status" value="1"/>
</dbReference>
<dbReference type="PROSITE" id="PS50110">
    <property type="entry name" value="RESPONSE_REGULATORY"/>
    <property type="match status" value="1"/>
</dbReference>
<sequence>MEKPPMQVYIVENDAIWASFLKSLLERSGYEVVGTATSYRQAVRDLNLNKVDLLLLDIQLEGEETGIDLADYINQYLSIPFIFQSSETDVTVIQKAINTYPLDFLIKPFRKEKLFDALYAAHGIIDYKRQYQEQNLMAV</sequence>
<dbReference type="InterPro" id="IPR001789">
    <property type="entry name" value="Sig_transdc_resp-reg_receiver"/>
</dbReference>
<protein>
    <submittedName>
        <fullName evidence="3">Response regulator</fullName>
    </submittedName>
</protein>
<dbReference type="EMBL" id="RXOC01000001">
    <property type="protein sequence ID" value="RXF72539.1"/>
    <property type="molecule type" value="Genomic_DNA"/>
</dbReference>
<feature type="domain" description="Response regulatory" evidence="2">
    <location>
        <begin position="7"/>
        <end position="122"/>
    </location>
</feature>